<dbReference type="EMBL" id="UINC01000488">
    <property type="protein sequence ID" value="SUZ56227.1"/>
    <property type="molecule type" value="Genomic_DNA"/>
</dbReference>
<feature type="domain" description="AMP-binding enzyme C-terminal" evidence="6">
    <location>
        <begin position="449"/>
        <end position="523"/>
    </location>
</feature>
<dbReference type="InterPro" id="IPR042099">
    <property type="entry name" value="ANL_N_sf"/>
</dbReference>
<evidence type="ECO:0000256" key="3">
    <source>
        <dbReference type="ARBA" id="ARBA00022832"/>
    </source>
</evidence>
<dbReference type="SUPFAM" id="SSF56801">
    <property type="entry name" value="Acetyl-CoA synthetase-like"/>
    <property type="match status" value="1"/>
</dbReference>
<dbReference type="InterPro" id="IPR045851">
    <property type="entry name" value="AMP-bd_C_sf"/>
</dbReference>
<dbReference type="NCBIfam" id="NF004837">
    <property type="entry name" value="PRK06187.1"/>
    <property type="match status" value="1"/>
</dbReference>
<dbReference type="FunFam" id="3.30.300.30:FF:000008">
    <property type="entry name" value="2,3-dihydroxybenzoate-AMP ligase"/>
    <property type="match status" value="1"/>
</dbReference>
<dbReference type="InterPro" id="IPR020845">
    <property type="entry name" value="AMP-binding_CS"/>
</dbReference>
<organism evidence="7">
    <name type="scientific">marine metagenome</name>
    <dbReference type="NCBI Taxonomy" id="408172"/>
    <lineage>
        <taxon>unclassified sequences</taxon>
        <taxon>metagenomes</taxon>
        <taxon>ecological metagenomes</taxon>
    </lineage>
</organism>
<name>A0A381NNX3_9ZZZZ</name>
<dbReference type="PANTHER" id="PTHR43859:SF4">
    <property type="entry name" value="BUTANOATE--COA LIGASE AAE1-RELATED"/>
    <property type="match status" value="1"/>
</dbReference>
<dbReference type="Pfam" id="PF00501">
    <property type="entry name" value="AMP-binding"/>
    <property type="match status" value="1"/>
</dbReference>
<dbReference type="GO" id="GO:0006631">
    <property type="term" value="P:fatty acid metabolic process"/>
    <property type="evidence" value="ECO:0007669"/>
    <property type="project" value="UniProtKB-KW"/>
</dbReference>
<evidence type="ECO:0008006" key="8">
    <source>
        <dbReference type="Google" id="ProtNLM"/>
    </source>
</evidence>
<evidence type="ECO:0000256" key="4">
    <source>
        <dbReference type="ARBA" id="ARBA00023098"/>
    </source>
</evidence>
<evidence type="ECO:0000256" key="1">
    <source>
        <dbReference type="ARBA" id="ARBA00006432"/>
    </source>
</evidence>
<dbReference type="AlphaFoldDB" id="A0A381NNX3"/>
<sequence length="536" mass="58812">MRGRMMEAPLLVSSLIEHAGDVYPNQEIVTRTVEGPIHRYTWSDARARARKLGSALVAQGIREGDRLGTLAWNTHRHLEVYYGVSGIGGVCHTLNPRLHPTQLVYIVNHAEDRVLFVDLTFVPLVESVAEQIPNVETVVVLTDSEHMPKTSLGNAVSYEDFIIDGDIDFDWPHLDEQAAAALCYTSGTTGNPKGALYSNRSTVLHAFGICMPDVFDLKAASTVLPIVPMFHACAWGIPYAAAATGSKIVFPGPRYDADALSDLMSQEDVTYCAGVPSVFIPLVQYWKDTGSKPESLNMVVVGGAAPPRALIATMEGEFGIEFRHAWGMTEMSPLGSVNTLLPTHRAQSVEEYSHFQTKQGRPPFGVQIRIVDDDGKPLPHDGIMFGELQVRGPWVVDGYFKEEESRLTPDGWFPTGDVATIDSQSYIQITDRTKDLIKSGGEWISSIDVENTAMGHPDIVMAAVIGIPHEKWGERPLMIAVPTPDSSPTKESVLAYLSETLAKWQLPDNVIFVNELPMGATGKVRKVTLREEYGGE</sequence>
<keyword evidence="4" id="KW-0443">Lipid metabolism</keyword>
<keyword evidence="2" id="KW-0436">Ligase</keyword>
<comment type="similarity">
    <text evidence="1">Belongs to the ATP-dependent AMP-binding enzyme family.</text>
</comment>
<dbReference type="Gene3D" id="3.30.300.30">
    <property type="match status" value="1"/>
</dbReference>
<accession>A0A381NNX3</accession>
<dbReference type="PROSITE" id="PS00455">
    <property type="entry name" value="AMP_BINDING"/>
    <property type="match status" value="1"/>
</dbReference>
<feature type="domain" description="AMP-dependent synthetase/ligase" evidence="5">
    <location>
        <begin position="17"/>
        <end position="400"/>
    </location>
</feature>
<dbReference type="InterPro" id="IPR025110">
    <property type="entry name" value="AMP-bd_C"/>
</dbReference>
<protein>
    <recommendedName>
        <fullName evidence="8">AMP-dependent synthetase/ligase domain-containing protein</fullName>
    </recommendedName>
</protein>
<dbReference type="InterPro" id="IPR000873">
    <property type="entry name" value="AMP-dep_synth/lig_dom"/>
</dbReference>
<proteinExistence type="inferred from homology"/>
<evidence type="ECO:0000259" key="5">
    <source>
        <dbReference type="Pfam" id="PF00501"/>
    </source>
</evidence>
<dbReference type="Gene3D" id="3.40.50.12780">
    <property type="entry name" value="N-terminal domain of ligase-like"/>
    <property type="match status" value="1"/>
</dbReference>
<dbReference type="PANTHER" id="PTHR43859">
    <property type="entry name" value="ACYL-ACTIVATING ENZYME"/>
    <property type="match status" value="1"/>
</dbReference>
<dbReference type="Pfam" id="PF13193">
    <property type="entry name" value="AMP-binding_C"/>
    <property type="match status" value="1"/>
</dbReference>
<evidence type="ECO:0000259" key="6">
    <source>
        <dbReference type="Pfam" id="PF13193"/>
    </source>
</evidence>
<dbReference type="CDD" id="cd12119">
    <property type="entry name" value="ttLC_FACS_AlkK_like"/>
    <property type="match status" value="1"/>
</dbReference>
<keyword evidence="3" id="KW-0276">Fatty acid metabolism</keyword>
<evidence type="ECO:0000313" key="7">
    <source>
        <dbReference type="EMBL" id="SUZ56227.1"/>
    </source>
</evidence>
<gene>
    <name evidence="7" type="ORF">METZ01_LOCUS9081</name>
</gene>
<dbReference type="GO" id="GO:0016874">
    <property type="term" value="F:ligase activity"/>
    <property type="evidence" value="ECO:0007669"/>
    <property type="project" value="UniProtKB-KW"/>
</dbReference>
<evidence type="ECO:0000256" key="2">
    <source>
        <dbReference type="ARBA" id="ARBA00022598"/>
    </source>
</evidence>
<reference evidence="7" key="1">
    <citation type="submission" date="2018-05" db="EMBL/GenBank/DDBJ databases">
        <authorList>
            <person name="Lanie J.A."/>
            <person name="Ng W.-L."/>
            <person name="Kazmierczak K.M."/>
            <person name="Andrzejewski T.M."/>
            <person name="Davidsen T.M."/>
            <person name="Wayne K.J."/>
            <person name="Tettelin H."/>
            <person name="Glass J.I."/>
            <person name="Rusch D."/>
            <person name="Podicherti R."/>
            <person name="Tsui H.-C.T."/>
            <person name="Winkler M.E."/>
        </authorList>
    </citation>
    <scope>NUCLEOTIDE SEQUENCE</scope>
</reference>